<dbReference type="AlphaFoldDB" id="A0A0U5GH31"/>
<dbReference type="Proteomes" id="UP000054771">
    <property type="component" value="Unassembled WGS sequence"/>
</dbReference>
<protein>
    <recommendedName>
        <fullName evidence="5">Nucleoside phosphorylase domain-containing protein</fullName>
    </recommendedName>
</protein>
<proteinExistence type="predicted"/>
<dbReference type="PANTHER" id="PTHR46082:SF11">
    <property type="entry name" value="AAA+ ATPASE DOMAIN-CONTAINING PROTEIN-RELATED"/>
    <property type="match status" value="1"/>
</dbReference>
<evidence type="ECO:0000313" key="3">
    <source>
        <dbReference type="EMBL" id="CEL11826.1"/>
    </source>
</evidence>
<feature type="region of interest" description="Disordered" evidence="1">
    <location>
        <begin position="182"/>
        <end position="213"/>
    </location>
</feature>
<dbReference type="GO" id="GO:0009116">
    <property type="term" value="P:nucleoside metabolic process"/>
    <property type="evidence" value="ECO:0007669"/>
    <property type="project" value="InterPro"/>
</dbReference>
<dbReference type="SUPFAM" id="SSF53167">
    <property type="entry name" value="Purine and uridine phosphorylases"/>
    <property type="match status" value="1"/>
</dbReference>
<evidence type="ECO:0000313" key="4">
    <source>
        <dbReference type="Proteomes" id="UP000054771"/>
    </source>
</evidence>
<feature type="signal peptide" evidence="2">
    <location>
        <begin position="1"/>
        <end position="19"/>
    </location>
</feature>
<evidence type="ECO:0000256" key="2">
    <source>
        <dbReference type="SAM" id="SignalP"/>
    </source>
</evidence>
<feature type="compositionally biased region" description="Polar residues" evidence="1">
    <location>
        <begin position="244"/>
        <end position="260"/>
    </location>
</feature>
<dbReference type="InterPro" id="IPR035994">
    <property type="entry name" value="Nucleoside_phosphorylase_sf"/>
</dbReference>
<dbReference type="GO" id="GO:0003824">
    <property type="term" value="F:catalytic activity"/>
    <property type="evidence" value="ECO:0007669"/>
    <property type="project" value="InterPro"/>
</dbReference>
<name>A0A0U5GH31_ASPCI</name>
<dbReference type="Gene3D" id="3.40.50.1580">
    <property type="entry name" value="Nucleoside phosphorylase domain"/>
    <property type="match status" value="1"/>
</dbReference>
<feature type="region of interest" description="Disordered" evidence="1">
    <location>
        <begin position="229"/>
        <end position="265"/>
    </location>
</feature>
<dbReference type="STRING" id="454130.A0A0U5GH31"/>
<dbReference type="OrthoDB" id="1577640at2759"/>
<feature type="compositionally biased region" description="Polar residues" evidence="1">
    <location>
        <begin position="192"/>
        <end position="210"/>
    </location>
</feature>
<gene>
    <name evidence="3" type="ORF">ASPCAL14922</name>
</gene>
<reference evidence="4" key="1">
    <citation type="journal article" date="2016" name="Genome Announc.">
        <title>Draft genome sequences of fungus Aspergillus calidoustus.</title>
        <authorList>
            <person name="Horn F."/>
            <person name="Linde J."/>
            <person name="Mattern D.J."/>
            <person name="Walther G."/>
            <person name="Guthke R."/>
            <person name="Scherlach K."/>
            <person name="Martin K."/>
            <person name="Brakhage A.A."/>
            <person name="Petzke L."/>
            <person name="Valiante V."/>
        </authorList>
    </citation>
    <scope>NUCLEOTIDE SEQUENCE [LARGE SCALE GENOMIC DNA]</scope>
    <source>
        <strain evidence="4">SF006504</strain>
    </source>
</reference>
<evidence type="ECO:0008006" key="5">
    <source>
        <dbReference type="Google" id="ProtNLM"/>
    </source>
</evidence>
<dbReference type="PANTHER" id="PTHR46082">
    <property type="entry name" value="ATP/GTP-BINDING PROTEIN-RELATED"/>
    <property type="match status" value="1"/>
</dbReference>
<feature type="chain" id="PRO_5006857872" description="Nucleoside phosphorylase domain-containing protein" evidence="2">
    <location>
        <begin position="20"/>
        <end position="284"/>
    </location>
</feature>
<keyword evidence="2" id="KW-0732">Signal</keyword>
<dbReference type="EMBL" id="CDMC01000032">
    <property type="protein sequence ID" value="CEL11826.1"/>
    <property type="molecule type" value="Genomic_DNA"/>
</dbReference>
<sequence length="284" mass="30918">MKRSFLALRFCLLVGIAGGAPGPQDYIRLGDIVVSKPTAVYGGVIQYDCGKALVGEFRPTGLLNKPPAVLHRSNIHQATARVFEAHGRLSPPAEDRDLLFLASYEHHGILCFEMEAAGIMDVLPCLVMRGICDYCDWHKNKQWQTYTTITAAAYTKDLLSVIHFYAVTRTPVVDLSASYMQSSEHSDYPGQGQPSPRASVHGNSPDSNTDTEWDQAAGLGLIPTAVMEQANSSSDRLNEETIPESESNQISSGEDSNPASPISEPLLCRNKDAKLIIAIDIGTR</sequence>
<evidence type="ECO:0000256" key="1">
    <source>
        <dbReference type="SAM" id="MobiDB-lite"/>
    </source>
</evidence>
<keyword evidence="4" id="KW-1185">Reference proteome</keyword>
<accession>A0A0U5GH31</accession>
<organism evidence="3 4">
    <name type="scientific">Aspergillus calidoustus</name>
    <dbReference type="NCBI Taxonomy" id="454130"/>
    <lineage>
        <taxon>Eukaryota</taxon>
        <taxon>Fungi</taxon>
        <taxon>Dikarya</taxon>
        <taxon>Ascomycota</taxon>
        <taxon>Pezizomycotina</taxon>
        <taxon>Eurotiomycetes</taxon>
        <taxon>Eurotiomycetidae</taxon>
        <taxon>Eurotiales</taxon>
        <taxon>Aspergillaceae</taxon>
        <taxon>Aspergillus</taxon>
        <taxon>Aspergillus subgen. Nidulantes</taxon>
    </lineage>
</organism>
<dbReference type="InterPro" id="IPR053137">
    <property type="entry name" value="NLR-like"/>
</dbReference>